<comment type="subcellular location">
    <subcellularLocation>
        <location evidence="1">Cell membrane</location>
        <topology evidence="1">Multi-pass membrane protein</topology>
    </subcellularLocation>
</comment>
<evidence type="ECO:0000256" key="5">
    <source>
        <dbReference type="ARBA" id="ARBA00022475"/>
    </source>
</evidence>
<evidence type="ECO:0000256" key="9">
    <source>
        <dbReference type="ARBA" id="ARBA00022729"/>
    </source>
</evidence>
<keyword evidence="9" id="KW-0732">Signal</keyword>
<dbReference type="Proteomes" id="UP000678393">
    <property type="component" value="Unassembled WGS sequence"/>
</dbReference>
<dbReference type="PRINTS" id="PR01259">
    <property type="entry name" value="NACAEXCHNGR"/>
</dbReference>
<evidence type="ECO:0000256" key="16">
    <source>
        <dbReference type="ARBA" id="ARBA00023136"/>
    </source>
</evidence>
<protein>
    <recommendedName>
        <fullName evidence="21">Sodium/calcium exchanger membrane region domain-containing protein</fullName>
    </recommendedName>
</protein>
<keyword evidence="10" id="KW-0677">Repeat</keyword>
<keyword evidence="15" id="KW-0406">Ion transport</keyword>
<dbReference type="PANTHER" id="PTHR11878">
    <property type="entry name" value="SODIUM/CALCIUM EXCHANGER"/>
    <property type="match status" value="1"/>
</dbReference>
<dbReference type="Pfam" id="PF01699">
    <property type="entry name" value="Na_Ca_ex"/>
    <property type="match status" value="1"/>
</dbReference>
<feature type="transmembrane region" description="Helical" evidence="20">
    <location>
        <begin position="118"/>
        <end position="138"/>
    </location>
</feature>
<dbReference type="GO" id="GO:0005432">
    <property type="term" value="F:calcium:sodium antiporter activity"/>
    <property type="evidence" value="ECO:0007669"/>
    <property type="project" value="InterPro"/>
</dbReference>
<keyword evidence="4" id="KW-0050">Antiport</keyword>
<reference evidence="22" key="1">
    <citation type="submission" date="2021-04" db="EMBL/GenBank/DDBJ databases">
        <authorList>
            <consortium name="Molecular Ecology Group"/>
        </authorList>
    </citation>
    <scope>NUCLEOTIDE SEQUENCE</scope>
</reference>
<comment type="catalytic activity">
    <reaction evidence="19">
        <text>Ca(2+)(in) + 3 Na(+)(out) = Ca(2+)(out) + 3 Na(+)(in)</text>
        <dbReference type="Rhea" id="RHEA:69955"/>
        <dbReference type="ChEBI" id="CHEBI:29101"/>
        <dbReference type="ChEBI" id="CHEBI:29108"/>
    </reaction>
</comment>
<feature type="transmembrane region" description="Helical" evidence="20">
    <location>
        <begin position="41"/>
        <end position="65"/>
    </location>
</feature>
<evidence type="ECO:0000313" key="22">
    <source>
        <dbReference type="EMBL" id="CAG5131717.1"/>
    </source>
</evidence>
<evidence type="ECO:0000313" key="23">
    <source>
        <dbReference type="Proteomes" id="UP000678393"/>
    </source>
</evidence>
<evidence type="ECO:0000256" key="10">
    <source>
        <dbReference type="ARBA" id="ARBA00022737"/>
    </source>
</evidence>
<keyword evidence="5" id="KW-1003">Cell membrane</keyword>
<evidence type="ECO:0000256" key="7">
    <source>
        <dbReference type="ARBA" id="ARBA00022692"/>
    </source>
</evidence>
<keyword evidence="8" id="KW-0479">Metal-binding</keyword>
<evidence type="ECO:0000256" key="1">
    <source>
        <dbReference type="ARBA" id="ARBA00004651"/>
    </source>
</evidence>
<keyword evidence="7 20" id="KW-0812">Transmembrane</keyword>
<dbReference type="InterPro" id="IPR004836">
    <property type="entry name" value="Na_Ca_Ex"/>
</dbReference>
<evidence type="ECO:0000256" key="2">
    <source>
        <dbReference type="ARBA" id="ARBA00007489"/>
    </source>
</evidence>
<evidence type="ECO:0000256" key="3">
    <source>
        <dbReference type="ARBA" id="ARBA00022448"/>
    </source>
</evidence>
<keyword evidence="12" id="KW-0112">Calmodulin-binding</keyword>
<evidence type="ECO:0000256" key="14">
    <source>
        <dbReference type="ARBA" id="ARBA00023053"/>
    </source>
</evidence>
<evidence type="ECO:0000256" key="13">
    <source>
        <dbReference type="ARBA" id="ARBA00022989"/>
    </source>
</evidence>
<evidence type="ECO:0000256" key="18">
    <source>
        <dbReference type="ARBA" id="ARBA00023201"/>
    </source>
</evidence>
<dbReference type="InterPro" id="IPR004837">
    <property type="entry name" value="NaCa_Exmemb"/>
</dbReference>
<evidence type="ECO:0000256" key="4">
    <source>
        <dbReference type="ARBA" id="ARBA00022449"/>
    </source>
</evidence>
<evidence type="ECO:0000256" key="11">
    <source>
        <dbReference type="ARBA" id="ARBA00022837"/>
    </source>
</evidence>
<keyword evidence="11" id="KW-0106">Calcium</keyword>
<dbReference type="GO" id="GO:0098703">
    <property type="term" value="P:calcium ion import across plasma membrane"/>
    <property type="evidence" value="ECO:0007669"/>
    <property type="project" value="TreeGrafter"/>
</dbReference>
<feature type="transmembrane region" description="Helical" evidence="20">
    <location>
        <begin position="191"/>
        <end position="213"/>
    </location>
</feature>
<feature type="transmembrane region" description="Helical" evidence="20">
    <location>
        <begin position="19"/>
        <end position="35"/>
    </location>
</feature>
<evidence type="ECO:0000256" key="20">
    <source>
        <dbReference type="SAM" id="Phobius"/>
    </source>
</evidence>
<sequence length="216" mass="23280">DEDEDEEEAEEKLPSCMDYVMHFLTLFWKIMFAFVPPTDYFSGWACFCVSIALIGVLTAVIGDLASSFGCTVGLKDSVTAISFVALGTSVPDTFASKVAAINDRYADSSIGNVTGSNAVNVFLGIGIAWTIAAVYHAVNGREFVVPAGDLAMSVTVYCVLALVAIALIMARRHRAVGGELGGPVKFKRPTSIILMLFWILYLLISAFVSYCYIPGF</sequence>
<dbReference type="GO" id="GO:0042383">
    <property type="term" value="C:sarcolemma"/>
    <property type="evidence" value="ECO:0007669"/>
    <property type="project" value="TreeGrafter"/>
</dbReference>
<comment type="similarity">
    <text evidence="2">Belongs to the Ca(2+):cation antiporter (CaCA) (TC 2.A.19) family. SLC8 subfamily.</text>
</comment>
<dbReference type="InterPro" id="IPR044880">
    <property type="entry name" value="NCX_ion-bd_dom_sf"/>
</dbReference>
<evidence type="ECO:0000256" key="15">
    <source>
        <dbReference type="ARBA" id="ARBA00023065"/>
    </source>
</evidence>
<dbReference type="GO" id="GO:0098794">
    <property type="term" value="C:postsynapse"/>
    <property type="evidence" value="ECO:0007669"/>
    <property type="project" value="TreeGrafter"/>
</dbReference>
<feature type="transmembrane region" description="Helical" evidence="20">
    <location>
        <begin position="150"/>
        <end position="170"/>
    </location>
</feature>
<dbReference type="OrthoDB" id="418484at2759"/>
<evidence type="ECO:0000256" key="8">
    <source>
        <dbReference type="ARBA" id="ARBA00022723"/>
    </source>
</evidence>
<keyword evidence="17" id="KW-0325">Glycoprotein</keyword>
<dbReference type="AlphaFoldDB" id="A0A8S3ZQG9"/>
<comment type="caution">
    <text evidence="22">The sequence shown here is derived from an EMBL/GenBank/DDBJ whole genome shotgun (WGS) entry which is preliminary data.</text>
</comment>
<dbReference type="InterPro" id="IPR051171">
    <property type="entry name" value="CaCA"/>
</dbReference>
<evidence type="ECO:0000256" key="17">
    <source>
        <dbReference type="ARBA" id="ARBA00023180"/>
    </source>
</evidence>
<organism evidence="22 23">
    <name type="scientific">Candidula unifasciata</name>
    <dbReference type="NCBI Taxonomy" id="100452"/>
    <lineage>
        <taxon>Eukaryota</taxon>
        <taxon>Metazoa</taxon>
        <taxon>Spiralia</taxon>
        <taxon>Lophotrochozoa</taxon>
        <taxon>Mollusca</taxon>
        <taxon>Gastropoda</taxon>
        <taxon>Heterobranchia</taxon>
        <taxon>Euthyneura</taxon>
        <taxon>Panpulmonata</taxon>
        <taxon>Eupulmonata</taxon>
        <taxon>Stylommatophora</taxon>
        <taxon>Helicina</taxon>
        <taxon>Helicoidea</taxon>
        <taxon>Geomitridae</taxon>
        <taxon>Candidula</taxon>
    </lineage>
</organism>
<accession>A0A8S3ZQG9</accession>
<keyword evidence="14" id="KW-0915">Sodium</keyword>
<dbReference type="EMBL" id="CAJHNH020004824">
    <property type="protein sequence ID" value="CAG5131717.1"/>
    <property type="molecule type" value="Genomic_DNA"/>
</dbReference>
<keyword evidence="3" id="KW-0813">Transport</keyword>
<dbReference type="PANTHER" id="PTHR11878:SF65">
    <property type="entry name" value="NA_CA-EXCHANGE PROTEIN, ISOFORM G"/>
    <property type="match status" value="1"/>
</dbReference>
<keyword evidence="13 20" id="KW-1133">Transmembrane helix</keyword>
<dbReference type="GO" id="GO:0005516">
    <property type="term" value="F:calmodulin binding"/>
    <property type="evidence" value="ECO:0007669"/>
    <property type="project" value="UniProtKB-KW"/>
</dbReference>
<keyword evidence="6" id="KW-0109">Calcium transport</keyword>
<evidence type="ECO:0000256" key="12">
    <source>
        <dbReference type="ARBA" id="ARBA00022860"/>
    </source>
</evidence>
<evidence type="ECO:0000256" key="6">
    <source>
        <dbReference type="ARBA" id="ARBA00022568"/>
    </source>
</evidence>
<dbReference type="Gene3D" id="1.20.1420.30">
    <property type="entry name" value="NCX, central ion-binding region"/>
    <property type="match status" value="1"/>
</dbReference>
<feature type="non-terminal residue" evidence="22">
    <location>
        <position position="216"/>
    </location>
</feature>
<feature type="domain" description="Sodium/calcium exchanger membrane region" evidence="21">
    <location>
        <begin position="43"/>
        <end position="205"/>
    </location>
</feature>
<name>A0A8S3ZQG9_9EUPU</name>
<proteinExistence type="inferred from homology"/>
<dbReference type="GO" id="GO:0046872">
    <property type="term" value="F:metal ion binding"/>
    <property type="evidence" value="ECO:0007669"/>
    <property type="project" value="UniProtKB-KW"/>
</dbReference>
<gene>
    <name evidence="22" type="ORF">CUNI_LOCUS17275</name>
</gene>
<keyword evidence="18" id="KW-0739">Sodium transport</keyword>
<keyword evidence="16 20" id="KW-0472">Membrane</keyword>
<keyword evidence="23" id="KW-1185">Reference proteome</keyword>
<evidence type="ECO:0000259" key="21">
    <source>
        <dbReference type="Pfam" id="PF01699"/>
    </source>
</evidence>
<dbReference type="GO" id="GO:0030424">
    <property type="term" value="C:axon"/>
    <property type="evidence" value="ECO:0007669"/>
    <property type="project" value="TreeGrafter"/>
</dbReference>
<evidence type="ECO:0000256" key="19">
    <source>
        <dbReference type="ARBA" id="ARBA00033667"/>
    </source>
</evidence>
<dbReference type="FunFam" id="1.20.1420.30:FF:000003">
    <property type="entry name" value="sodium/calcium exchanger 1 isoform X1"/>
    <property type="match status" value="1"/>
</dbReference>